<keyword evidence="4" id="KW-1185">Reference proteome</keyword>
<keyword evidence="2" id="KW-0472">Membrane</keyword>
<evidence type="ECO:0008006" key="5">
    <source>
        <dbReference type="Google" id="ProtNLM"/>
    </source>
</evidence>
<feature type="compositionally biased region" description="Low complexity" evidence="1">
    <location>
        <begin position="538"/>
        <end position="551"/>
    </location>
</feature>
<dbReference type="EMBL" id="FOPM01000010">
    <property type="protein sequence ID" value="SFG76057.1"/>
    <property type="molecule type" value="Genomic_DNA"/>
</dbReference>
<feature type="region of interest" description="Disordered" evidence="1">
    <location>
        <begin position="538"/>
        <end position="618"/>
    </location>
</feature>
<organism evidence="3 4">
    <name type="scientific">Methylobacterium gossipiicola</name>
    <dbReference type="NCBI Taxonomy" id="582675"/>
    <lineage>
        <taxon>Bacteria</taxon>
        <taxon>Pseudomonadati</taxon>
        <taxon>Pseudomonadota</taxon>
        <taxon>Alphaproteobacteria</taxon>
        <taxon>Hyphomicrobiales</taxon>
        <taxon>Methylobacteriaceae</taxon>
        <taxon>Methylobacterium</taxon>
    </lineage>
</organism>
<gene>
    <name evidence="3" type="ORF">SAMN05192565_11061</name>
</gene>
<dbReference type="Gene3D" id="3.30.1330.60">
    <property type="entry name" value="OmpA-like domain"/>
    <property type="match status" value="1"/>
</dbReference>
<feature type="compositionally biased region" description="Low complexity" evidence="1">
    <location>
        <begin position="563"/>
        <end position="596"/>
    </location>
</feature>
<dbReference type="AlphaFoldDB" id="A0A1I2UK92"/>
<keyword evidence="2" id="KW-0812">Transmembrane</keyword>
<feature type="region of interest" description="Disordered" evidence="1">
    <location>
        <begin position="631"/>
        <end position="654"/>
    </location>
</feature>
<dbReference type="STRING" id="582675.SAMN05192565_11061"/>
<dbReference type="InterPro" id="IPR036737">
    <property type="entry name" value="OmpA-like_sf"/>
</dbReference>
<sequence>MIHALSSALRRFGWIVGLPGVAVLVGVAVPLVTPPLEAHLDAEADRVARETAPAGAEPWLRATARGRDLAVSGEAPDAAARDAALARLAALPGLRRIDGTLSLVETAAPFVWTATRTRADRIDLTGHRPAEIGPRALTQALTAILPPGTRIVDGTHAAYGAPADFKEAATDAVLALRALQPGARAELADTKLSVRGEAASTAEEAALRTALATPPTGFTLGTIEILPARVPDFSFAILRAPGGGIGLTGYVASESARAALKAGATEIAEGAGFLDETRTARGLDPRIDPAGLGAFMLRLAALIQDGRVAFAQGAVTVMGVALDGQAPGEIAALLRDARPAGVEAGPVRIETRPLSPYRVQLRREADSVTLGGHLPDAATRDRILATLRPRFFHERIVDRTRLAEGAPAGLTEALEAGAEALSVMARGEVRVADRSLTLTGDSLYPEAARRLEGSLPRALPAGWQATAAVAVPGVAVPPSEAECRARFAALEPPKALAFSPGSATVTAPLYPLLDGVAAWAKACPLGRVAVAGHLDPAATAPAPKPTVDTAVDSTASVEKAPEAKATATKPSEAKAKPGQTKPGPTKPSQGKPGPAAKPEKPAAEAPPEPEPDLPRQRALALAEYLLEAGLPPDRIATDPAARAPAEGIGLALRP</sequence>
<dbReference type="Proteomes" id="UP000199229">
    <property type="component" value="Unassembled WGS sequence"/>
</dbReference>
<evidence type="ECO:0000313" key="3">
    <source>
        <dbReference type="EMBL" id="SFG76057.1"/>
    </source>
</evidence>
<keyword evidence="2" id="KW-1133">Transmembrane helix</keyword>
<dbReference type="Gene3D" id="3.40.1520.20">
    <property type="match status" value="3"/>
</dbReference>
<evidence type="ECO:0000313" key="4">
    <source>
        <dbReference type="Proteomes" id="UP000199229"/>
    </source>
</evidence>
<feature type="transmembrane region" description="Helical" evidence="2">
    <location>
        <begin position="12"/>
        <end position="32"/>
    </location>
</feature>
<accession>A0A1I2UK92</accession>
<proteinExistence type="predicted"/>
<name>A0A1I2UK92_9HYPH</name>
<reference evidence="4" key="1">
    <citation type="submission" date="2016-10" db="EMBL/GenBank/DDBJ databases">
        <authorList>
            <person name="Varghese N."/>
            <person name="Submissions S."/>
        </authorList>
    </citation>
    <scope>NUCLEOTIDE SEQUENCE [LARGE SCALE GENOMIC DNA]</scope>
    <source>
        <strain evidence="4">Gh-105</strain>
    </source>
</reference>
<protein>
    <recommendedName>
        <fullName evidence="5">BON domain-containing protein</fullName>
    </recommendedName>
</protein>
<evidence type="ECO:0000256" key="2">
    <source>
        <dbReference type="SAM" id="Phobius"/>
    </source>
</evidence>
<dbReference type="RefSeq" id="WP_244528690.1">
    <property type="nucleotide sequence ID" value="NZ_FOPM01000010.1"/>
</dbReference>
<evidence type="ECO:0000256" key="1">
    <source>
        <dbReference type="SAM" id="MobiDB-lite"/>
    </source>
</evidence>